<comment type="caution">
    <text evidence="5">The sequence shown here is derived from an EMBL/GenBank/DDBJ whole genome shotgun (WGS) entry which is preliminary data.</text>
</comment>
<evidence type="ECO:0000313" key="6">
    <source>
        <dbReference type="Proteomes" id="UP001162060"/>
    </source>
</evidence>
<evidence type="ECO:0000256" key="1">
    <source>
        <dbReference type="SAM" id="MobiDB-lite"/>
    </source>
</evidence>
<reference evidence="5" key="1">
    <citation type="submission" date="2024-01" db="EMBL/GenBank/DDBJ databases">
        <authorList>
            <person name="Webb A."/>
        </authorList>
    </citation>
    <scope>NUCLEOTIDE SEQUENCE</scope>
    <source>
        <strain evidence="5">Pm1</strain>
    </source>
</reference>
<evidence type="ECO:0000259" key="3">
    <source>
        <dbReference type="Pfam" id="PF18634"/>
    </source>
</evidence>
<dbReference type="Pfam" id="PF18634">
    <property type="entry name" value="RXLR_WY"/>
    <property type="match status" value="1"/>
</dbReference>
<organism evidence="5 6">
    <name type="scientific">Peronospora matthiolae</name>
    <dbReference type="NCBI Taxonomy" id="2874970"/>
    <lineage>
        <taxon>Eukaryota</taxon>
        <taxon>Sar</taxon>
        <taxon>Stramenopiles</taxon>
        <taxon>Oomycota</taxon>
        <taxon>Peronosporomycetes</taxon>
        <taxon>Peronosporales</taxon>
        <taxon>Peronosporaceae</taxon>
        <taxon>Peronospora</taxon>
    </lineage>
</organism>
<dbReference type="AlphaFoldDB" id="A0AAV1TWT7"/>
<gene>
    <name evidence="5" type="ORF">PM001_LOCUS11885</name>
    <name evidence="4" type="ORF">PM001_LOCUS1408</name>
</gene>
<sequence>MRFPLPALLTTFVIRQWTSAGSTRTTGNRTDVAARNVSAVSPSPEAKVSVESSRSQTQGRVTGKVSVEQGDQEERAVWSELPDARVVMGVEEFLSSLPLDLHTGSSEIKKIIKQTGMLVTHERLETWLRDFQTSSQTFRNDDLINALVHSGHGGALAELFLRLRGIDSLKSRAEAMQSALLEEYPDAFSKVSEVWLTSELNPKEAWSMLPVSVQQCSWKAASANLEWPAAIKMISHWLDYVDKYRALYRTFGDGQVIEVLAGNRRKDAVKELFRQLQTVRDTKHLQNRMLMDSTRRRQLTMNTGINSDPEQVFGTMHDFVVTKHQGSRRNVWSNELFLFEDWLDYVYKYRCQFPDRKFSDYQVIKVLTRHIEDKELKKMFYRLRNAPGMEPRANKMLHVLALQREFDQRLVQGLTPADVYSQMPIAQELDKSLPFLGKSRWPFILSMLEDWLEYVDQYRYHFLARKFSDYHVVKVLARHRPMEEVEEMFHRLRNVSGMGARANEMLHVLALQREFDQRLLQGLTPADVYDQMPIAQELDMSLPFPEKSRWPVVFSMLEDWLEYVEQYRYQFPDRKFSDYQLVKVLASSRPMEQVIDICHMLQKILSTKSRANKIFNAAVLQHKFDEWLVQGLSPAAVLPRMPIAQELDESIPVLDESRWPFVLSMLEDWLEYVDQYRYKFPARKFSDYHVVKVLARHRPMEEVEEMFHRLRNVSGMEARATKMLHVLALQREFDQWLVQGLSPAKVYDQMPIGRKLDMSLPFLGKSRWPFILSMLEDWLEYVEQYRYQFPDRKFSDYEVIEVLVGARGVASAVKMFHELRNRSGMRYLADQLQRGLISTSSPPREALKFVSRFWIKSNLNPADAYRMLPFPVETPNLEAAAKAAKRRNVRAIIAFWIRYVLEYRSLGRDFTKDQVLELLARSSQKEMVADLLHSL</sequence>
<feature type="compositionally biased region" description="Polar residues" evidence="1">
    <location>
        <begin position="50"/>
        <end position="60"/>
    </location>
</feature>
<dbReference type="EMBL" id="CAKLBY020000101">
    <property type="protein sequence ID" value="CAK7926735.1"/>
    <property type="molecule type" value="Genomic_DNA"/>
</dbReference>
<protein>
    <recommendedName>
        <fullName evidence="3">RXLR phytopathogen effector protein WY-domain domain-containing protein</fullName>
    </recommendedName>
</protein>
<dbReference type="InterPro" id="IPR040786">
    <property type="entry name" value="RXLR_WY"/>
</dbReference>
<dbReference type="EMBL" id="CAKLBY020000014">
    <property type="protein sequence ID" value="CAK7897286.1"/>
    <property type="molecule type" value="Genomic_DNA"/>
</dbReference>
<feature type="signal peptide" evidence="2">
    <location>
        <begin position="1"/>
        <end position="20"/>
    </location>
</feature>
<evidence type="ECO:0000313" key="4">
    <source>
        <dbReference type="EMBL" id="CAK7897286.1"/>
    </source>
</evidence>
<feature type="domain" description="RXLR phytopathogen effector protein WY-domain" evidence="3">
    <location>
        <begin position="675"/>
        <end position="723"/>
    </location>
</feature>
<keyword evidence="2" id="KW-0732">Signal</keyword>
<evidence type="ECO:0000313" key="5">
    <source>
        <dbReference type="EMBL" id="CAK7926735.1"/>
    </source>
</evidence>
<feature type="region of interest" description="Disordered" evidence="1">
    <location>
        <begin position="35"/>
        <end position="65"/>
    </location>
</feature>
<feature type="chain" id="PRO_5044714131" description="RXLR phytopathogen effector protein WY-domain domain-containing protein" evidence="2">
    <location>
        <begin position="21"/>
        <end position="935"/>
    </location>
</feature>
<accession>A0AAV1TWT7</accession>
<dbReference type="Proteomes" id="UP001162060">
    <property type="component" value="Unassembled WGS sequence"/>
</dbReference>
<proteinExistence type="predicted"/>
<evidence type="ECO:0000256" key="2">
    <source>
        <dbReference type="SAM" id="SignalP"/>
    </source>
</evidence>
<name>A0AAV1TWT7_9STRA</name>